<evidence type="ECO:0000313" key="18">
    <source>
        <dbReference type="Proteomes" id="UP001211907"/>
    </source>
</evidence>
<evidence type="ECO:0000256" key="15">
    <source>
        <dbReference type="SAM" id="SignalP"/>
    </source>
</evidence>
<accession>A0AAD5T6D0</accession>
<evidence type="ECO:0000256" key="14">
    <source>
        <dbReference type="SAM" id="Phobius"/>
    </source>
</evidence>
<dbReference type="Pfam" id="PF13639">
    <property type="entry name" value="zf-RING_2"/>
    <property type="match status" value="1"/>
</dbReference>
<dbReference type="CDD" id="cd16454">
    <property type="entry name" value="RING-H2_PA-TM-RING"/>
    <property type="match status" value="1"/>
</dbReference>
<evidence type="ECO:0000256" key="12">
    <source>
        <dbReference type="PROSITE-ProRule" id="PRU00175"/>
    </source>
</evidence>
<keyword evidence="8" id="KW-0833">Ubl conjugation pathway</keyword>
<dbReference type="GO" id="GO:0016567">
    <property type="term" value="P:protein ubiquitination"/>
    <property type="evidence" value="ECO:0007669"/>
    <property type="project" value="TreeGrafter"/>
</dbReference>
<dbReference type="PROSITE" id="PS50089">
    <property type="entry name" value="ZF_RING_2"/>
    <property type="match status" value="1"/>
</dbReference>
<evidence type="ECO:0000256" key="5">
    <source>
        <dbReference type="ARBA" id="ARBA00022692"/>
    </source>
</evidence>
<protein>
    <recommendedName>
        <fullName evidence="3">RING-type E3 ubiquitin transferase</fullName>
        <ecNumber evidence="3">2.3.2.27</ecNumber>
    </recommendedName>
</protein>
<evidence type="ECO:0000259" key="16">
    <source>
        <dbReference type="PROSITE" id="PS50089"/>
    </source>
</evidence>
<dbReference type="SUPFAM" id="SSF57850">
    <property type="entry name" value="RING/U-box"/>
    <property type="match status" value="1"/>
</dbReference>
<sequence>AGNLLFIGVNLGFLLAFAPAGAELPVFDDGARICENGVRSYLIGQIVLYSVYSLPQRPLQYYIENFNPEAKKSRLVAVIWALWSLFTLFDILWFFIGQYWVFSSSLCKEYDPPLYWLAISQIIFFYLTTIAPIFLYAVFVCVMRRRYIRNEMEEGTGPAAHLKGGLSKAELATLRTFIFKTSLPISPEEQESDDKDEEQGIIELDTIDSAKIAISENETHENQVTEIQIVTSAMDSAESHLPATDGQLGTNDKGKSPARMSPQEPTTTNIILSKKSSLASKKHNSVKISSEGSPSSSPATELPTVGQTPAIIEADLPTGASTNCAICFCDFEAGDVIRELACHHIFHVDCIDPWLIVPDAPSAPSSSKNPPHKAHRTCPLCVQEVILPEFRDKDVELAMELQKKEESEMQQLLERLKKEAEEEQALIEKRRKKAEERKQRRANGRLSGLLSLGRGRSRTVDPTGTNSKKSNEGAMKRSTSIDVVPNSIADLDGESISSSTVQKTPQERLSTIKMQLESIKSKLIETQDGANNLSEGVVEDSLASANAIALMIQSVQDDLEEEENAENNAENTDNPQTEADGEEAERSSSPEKNT</sequence>
<feature type="domain" description="RING-type" evidence="16">
    <location>
        <begin position="324"/>
        <end position="381"/>
    </location>
</feature>
<dbReference type="EC" id="2.3.2.27" evidence="3"/>
<evidence type="ECO:0000256" key="2">
    <source>
        <dbReference type="ARBA" id="ARBA00004141"/>
    </source>
</evidence>
<keyword evidence="4" id="KW-0808">Transferase</keyword>
<evidence type="ECO:0000256" key="3">
    <source>
        <dbReference type="ARBA" id="ARBA00012483"/>
    </source>
</evidence>
<keyword evidence="6" id="KW-0479">Metal-binding</keyword>
<organism evidence="17 18">
    <name type="scientific">Physocladia obscura</name>
    <dbReference type="NCBI Taxonomy" id="109957"/>
    <lineage>
        <taxon>Eukaryota</taxon>
        <taxon>Fungi</taxon>
        <taxon>Fungi incertae sedis</taxon>
        <taxon>Chytridiomycota</taxon>
        <taxon>Chytridiomycota incertae sedis</taxon>
        <taxon>Chytridiomycetes</taxon>
        <taxon>Chytridiales</taxon>
        <taxon>Chytriomycetaceae</taxon>
        <taxon>Physocladia</taxon>
    </lineage>
</organism>
<dbReference type="CDD" id="cd22265">
    <property type="entry name" value="UDM1_RNF168"/>
    <property type="match status" value="1"/>
</dbReference>
<gene>
    <name evidence="17" type="ORF">HK100_007591</name>
</gene>
<feature type="compositionally biased region" description="Low complexity" evidence="13">
    <location>
        <begin position="444"/>
        <end position="454"/>
    </location>
</feature>
<evidence type="ECO:0000256" key="13">
    <source>
        <dbReference type="SAM" id="MobiDB-lite"/>
    </source>
</evidence>
<evidence type="ECO:0000256" key="7">
    <source>
        <dbReference type="ARBA" id="ARBA00022771"/>
    </source>
</evidence>
<proteinExistence type="predicted"/>
<keyword evidence="10 14" id="KW-1133">Transmembrane helix</keyword>
<dbReference type="InterPro" id="IPR001841">
    <property type="entry name" value="Znf_RING"/>
</dbReference>
<dbReference type="GO" id="GO:0016020">
    <property type="term" value="C:membrane"/>
    <property type="evidence" value="ECO:0007669"/>
    <property type="project" value="UniProtKB-SubCell"/>
</dbReference>
<feature type="transmembrane region" description="Helical" evidence="14">
    <location>
        <begin position="75"/>
        <end position="102"/>
    </location>
</feature>
<reference evidence="17" key="1">
    <citation type="submission" date="2020-05" db="EMBL/GenBank/DDBJ databases">
        <title>Phylogenomic resolution of chytrid fungi.</title>
        <authorList>
            <person name="Stajich J.E."/>
            <person name="Amses K."/>
            <person name="Simmons R."/>
            <person name="Seto K."/>
            <person name="Myers J."/>
            <person name="Bonds A."/>
            <person name="Quandt C.A."/>
            <person name="Barry K."/>
            <person name="Liu P."/>
            <person name="Grigoriev I."/>
            <person name="Longcore J.E."/>
            <person name="James T.Y."/>
        </authorList>
    </citation>
    <scope>NUCLEOTIDE SEQUENCE</scope>
    <source>
        <strain evidence="17">JEL0513</strain>
    </source>
</reference>
<dbReference type="GO" id="GO:0008270">
    <property type="term" value="F:zinc ion binding"/>
    <property type="evidence" value="ECO:0007669"/>
    <property type="project" value="UniProtKB-KW"/>
</dbReference>
<feature type="compositionally biased region" description="Low complexity" evidence="13">
    <location>
        <begin position="286"/>
        <end position="297"/>
    </location>
</feature>
<keyword evidence="11 14" id="KW-0472">Membrane</keyword>
<feature type="transmembrane region" description="Helical" evidence="14">
    <location>
        <begin position="38"/>
        <end position="54"/>
    </location>
</feature>
<evidence type="ECO:0000313" key="17">
    <source>
        <dbReference type="EMBL" id="KAJ3130738.1"/>
    </source>
</evidence>
<dbReference type="Gene3D" id="3.30.40.10">
    <property type="entry name" value="Zinc/RING finger domain, C3HC4 (zinc finger)"/>
    <property type="match status" value="1"/>
</dbReference>
<keyword evidence="15" id="KW-0732">Signal</keyword>
<feature type="non-terminal residue" evidence="17">
    <location>
        <position position="594"/>
    </location>
</feature>
<feature type="signal peptide" evidence="15">
    <location>
        <begin position="1"/>
        <end position="22"/>
    </location>
</feature>
<dbReference type="InterPro" id="IPR013083">
    <property type="entry name" value="Znf_RING/FYVE/PHD"/>
</dbReference>
<keyword evidence="9" id="KW-0862">Zinc</keyword>
<comment type="catalytic activity">
    <reaction evidence="1">
        <text>S-ubiquitinyl-[E2 ubiquitin-conjugating enzyme]-L-cysteine + [acceptor protein]-L-lysine = [E2 ubiquitin-conjugating enzyme]-L-cysteine + N(6)-ubiquitinyl-[acceptor protein]-L-lysine.</text>
        <dbReference type="EC" id="2.3.2.27"/>
    </reaction>
</comment>
<evidence type="ECO:0000256" key="1">
    <source>
        <dbReference type="ARBA" id="ARBA00000900"/>
    </source>
</evidence>
<evidence type="ECO:0000256" key="4">
    <source>
        <dbReference type="ARBA" id="ARBA00022679"/>
    </source>
</evidence>
<dbReference type="EMBL" id="JADGJH010000359">
    <property type="protein sequence ID" value="KAJ3130738.1"/>
    <property type="molecule type" value="Genomic_DNA"/>
</dbReference>
<evidence type="ECO:0000256" key="11">
    <source>
        <dbReference type="ARBA" id="ARBA00023136"/>
    </source>
</evidence>
<dbReference type="GO" id="GO:0006511">
    <property type="term" value="P:ubiquitin-dependent protein catabolic process"/>
    <property type="evidence" value="ECO:0007669"/>
    <property type="project" value="TreeGrafter"/>
</dbReference>
<dbReference type="Proteomes" id="UP001211907">
    <property type="component" value="Unassembled WGS sequence"/>
</dbReference>
<dbReference type="PANTHER" id="PTHR45977:SF4">
    <property type="entry name" value="RING-TYPE DOMAIN-CONTAINING PROTEIN"/>
    <property type="match status" value="1"/>
</dbReference>
<evidence type="ECO:0000256" key="8">
    <source>
        <dbReference type="ARBA" id="ARBA00022786"/>
    </source>
</evidence>
<name>A0AAD5T6D0_9FUNG</name>
<keyword evidence="5 14" id="KW-0812">Transmembrane</keyword>
<feature type="compositionally biased region" description="Basic and acidic residues" evidence="13">
    <location>
        <begin position="584"/>
        <end position="594"/>
    </location>
</feature>
<dbReference type="SMART" id="SM00184">
    <property type="entry name" value="RING"/>
    <property type="match status" value="1"/>
</dbReference>
<dbReference type="AlphaFoldDB" id="A0AAD5T6D0"/>
<evidence type="ECO:0000256" key="6">
    <source>
        <dbReference type="ARBA" id="ARBA00022723"/>
    </source>
</evidence>
<comment type="subcellular location">
    <subcellularLocation>
        <location evidence="2">Membrane</location>
        <topology evidence="2">Multi-pass membrane protein</topology>
    </subcellularLocation>
</comment>
<keyword evidence="18" id="KW-1185">Reference proteome</keyword>
<dbReference type="PANTHER" id="PTHR45977">
    <property type="entry name" value="TARGET OF ERK KINASE MPK-1"/>
    <property type="match status" value="1"/>
</dbReference>
<comment type="caution">
    <text evidence="17">The sequence shown here is derived from an EMBL/GenBank/DDBJ whole genome shotgun (WGS) entry which is preliminary data.</text>
</comment>
<feature type="region of interest" description="Disordered" evidence="13">
    <location>
        <begin position="430"/>
        <end position="478"/>
    </location>
</feature>
<dbReference type="GO" id="GO:0061630">
    <property type="term" value="F:ubiquitin protein ligase activity"/>
    <property type="evidence" value="ECO:0007669"/>
    <property type="project" value="UniProtKB-EC"/>
</dbReference>
<keyword evidence="7 12" id="KW-0863">Zinc-finger</keyword>
<feature type="chain" id="PRO_5041933448" description="RING-type E3 ubiquitin transferase" evidence="15">
    <location>
        <begin position="23"/>
        <end position="594"/>
    </location>
</feature>
<evidence type="ECO:0000256" key="9">
    <source>
        <dbReference type="ARBA" id="ARBA00022833"/>
    </source>
</evidence>
<evidence type="ECO:0000256" key="10">
    <source>
        <dbReference type="ARBA" id="ARBA00022989"/>
    </source>
</evidence>
<feature type="region of interest" description="Disordered" evidence="13">
    <location>
        <begin position="554"/>
        <end position="594"/>
    </location>
</feature>
<feature type="transmembrane region" description="Helical" evidence="14">
    <location>
        <begin position="114"/>
        <end position="142"/>
    </location>
</feature>
<feature type="region of interest" description="Disordered" evidence="13">
    <location>
        <begin position="240"/>
        <end position="303"/>
    </location>
</feature>